<evidence type="ECO:0000256" key="5">
    <source>
        <dbReference type="ARBA" id="ARBA00023002"/>
    </source>
</evidence>
<dbReference type="PRINTS" id="PR00411">
    <property type="entry name" value="PNDRDTASEI"/>
</dbReference>
<dbReference type="SUPFAM" id="SSF51905">
    <property type="entry name" value="FAD/NAD(P)-binding domain"/>
    <property type="match status" value="1"/>
</dbReference>
<dbReference type="InterPro" id="IPR012999">
    <property type="entry name" value="Pyr_OxRdtase_I_AS"/>
</dbReference>
<evidence type="ECO:0000256" key="3">
    <source>
        <dbReference type="ARBA" id="ARBA00022630"/>
    </source>
</evidence>
<evidence type="ECO:0000256" key="1">
    <source>
        <dbReference type="ARBA" id="ARBA00001974"/>
    </source>
</evidence>
<dbReference type="Pfam" id="PF02852">
    <property type="entry name" value="Pyr_redox_dim"/>
    <property type="match status" value="1"/>
</dbReference>
<dbReference type="Proteomes" id="UP001500187">
    <property type="component" value="Unassembled WGS sequence"/>
</dbReference>
<keyword evidence="8 9" id="KW-0676">Redox-active center</keyword>
<evidence type="ECO:0000256" key="9">
    <source>
        <dbReference type="RuleBase" id="RU003691"/>
    </source>
</evidence>
<keyword evidence="5 9" id="KW-0560">Oxidoreductase</keyword>
<keyword evidence="13" id="KW-1185">Reference proteome</keyword>
<accession>A0ABP9BVK0</accession>
<sequence>MTAVKEYDLIIIGSGSGNSLINEDWDGKKVAMIDGGRFGGTCLNFGCIPTKMYVYPASVIARAKDATKLGIEVEHKNTAWRQIRDRIFSRIDAISEGGLDWRKRQPSVDVYEEYARFTDSHTLMTDSGVLLTAPQIVVATGSRVTLPQVPGINLPQVHTSDTVMRIDELPDRVVVIGGGFIAAEFAHVFSGLGAQVTQAVRSDRVLRAHDDTIAERFAQEAPNHWDLRLNHGLQSIEETGNGAVTVTFDRRGQRVEVEADLVLVATGRTPNSDTVNAAPFFDMDDRGLITVDQHQRVLSGGSPVKGVWALGDVASPYQLKHVANAEMRTVQHNLLNPDHLKSTDHRYVPSAVFTHPQIATVGLTETQARQQAEFEGFEITVKVQNMGDVAYGWAMDDAVGLCKIIARKYTGEILGAHLIGEDSANLIQPLIQAMSFGLSAQDMARGQYWIHPALTEVVENALLGLELD</sequence>
<dbReference type="PRINTS" id="PR00368">
    <property type="entry name" value="FADPNR"/>
</dbReference>
<comment type="cofactor">
    <cofactor evidence="1">
        <name>FAD</name>
        <dbReference type="ChEBI" id="CHEBI:57692"/>
    </cofactor>
</comment>
<evidence type="ECO:0000256" key="7">
    <source>
        <dbReference type="ARBA" id="ARBA00023157"/>
    </source>
</evidence>
<dbReference type="EMBL" id="BAABKP010000006">
    <property type="protein sequence ID" value="GAA4800282.1"/>
    <property type="molecule type" value="Genomic_DNA"/>
</dbReference>
<name>A0ABP9BVK0_9MICC</name>
<dbReference type="PANTHER" id="PTHR22912">
    <property type="entry name" value="DISULFIDE OXIDOREDUCTASE"/>
    <property type="match status" value="1"/>
</dbReference>
<dbReference type="InterPro" id="IPR016156">
    <property type="entry name" value="FAD/NAD-linked_Rdtase_dimer_sf"/>
</dbReference>
<feature type="domain" description="FAD/NAD(P)-binding" evidence="11">
    <location>
        <begin position="7"/>
        <end position="325"/>
    </location>
</feature>
<dbReference type="Gene3D" id="3.50.50.60">
    <property type="entry name" value="FAD/NAD(P)-binding domain"/>
    <property type="match status" value="2"/>
</dbReference>
<dbReference type="InterPro" id="IPR050151">
    <property type="entry name" value="Class-I_Pyr_Nuc-Dis_Oxidored"/>
</dbReference>
<evidence type="ECO:0000256" key="4">
    <source>
        <dbReference type="ARBA" id="ARBA00022827"/>
    </source>
</evidence>
<dbReference type="InterPro" id="IPR001100">
    <property type="entry name" value="Pyr_nuc-diS_OxRdtase"/>
</dbReference>
<proteinExistence type="inferred from homology"/>
<dbReference type="InterPro" id="IPR023753">
    <property type="entry name" value="FAD/NAD-binding_dom"/>
</dbReference>
<evidence type="ECO:0000313" key="12">
    <source>
        <dbReference type="EMBL" id="GAA4800282.1"/>
    </source>
</evidence>
<dbReference type="NCBIfam" id="NF005884">
    <property type="entry name" value="PRK07846.1"/>
    <property type="match status" value="1"/>
</dbReference>
<evidence type="ECO:0000259" key="11">
    <source>
        <dbReference type="Pfam" id="PF07992"/>
    </source>
</evidence>
<dbReference type="Gene3D" id="3.30.390.30">
    <property type="match status" value="1"/>
</dbReference>
<evidence type="ECO:0000256" key="2">
    <source>
        <dbReference type="ARBA" id="ARBA00007532"/>
    </source>
</evidence>
<dbReference type="InterPro" id="IPR036188">
    <property type="entry name" value="FAD/NAD-bd_sf"/>
</dbReference>
<comment type="caution">
    <text evidence="12">The sequence shown here is derived from an EMBL/GenBank/DDBJ whole genome shotgun (WGS) entry which is preliminary data.</text>
</comment>
<dbReference type="PROSITE" id="PS00076">
    <property type="entry name" value="PYRIDINE_REDOX_1"/>
    <property type="match status" value="1"/>
</dbReference>
<dbReference type="InterPro" id="IPR004099">
    <property type="entry name" value="Pyr_nucl-diS_OxRdtase_dimer"/>
</dbReference>
<evidence type="ECO:0000256" key="8">
    <source>
        <dbReference type="ARBA" id="ARBA00023284"/>
    </source>
</evidence>
<comment type="similarity">
    <text evidence="2 9">Belongs to the class-I pyridine nucleotide-disulfide oxidoreductase family.</text>
</comment>
<evidence type="ECO:0000313" key="13">
    <source>
        <dbReference type="Proteomes" id="UP001500187"/>
    </source>
</evidence>
<keyword evidence="6" id="KW-0520">NAD</keyword>
<protein>
    <submittedName>
        <fullName evidence="12">Mycothione reductase</fullName>
    </submittedName>
</protein>
<dbReference type="RefSeq" id="WP_345447224.1">
    <property type="nucleotide sequence ID" value="NZ_BAABKP010000006.1"/>
</dbReference>
<reference evidence="13" key="1">
    <citation type="journal article" date="2019" name="Int. J. Syst. Evol. Microbiol.">
        <title>The Global Catalogue of Microorganisms (GCM) 10K type strain sequencing project: providing services to taxonomists for standard genome sequencing and annotation.</title>
        <authorList>
            <consortium name="The Broad Institute Genomics Platform"/>
            <consortium name="The Broad Institute Genome Sequencing Center for Infectious Disease"/>
            <person name="Wu L."/>
            <person name="Ma J."/>
        </authorList>
    </citation>
    <scope>NUCLEOTIDE SEQUENCE [LARGE SCALE GENOMIC DNA]</scope>
    <source>
        <strain evidence="13">JCM 18541</strain>
    </source>
</reference>
<organism evidence="12 13">
    <name type="scientific">Rothia endophytica</name>
    <dbReference type="NCBI Taxonomy" id="1324766"/>
    <lineage>
        <taxon>Bacteria</taxon>
        <taxon>Bacillati</taxon>
        <taxon>Actinomycetota</taxon>
        <taxon>Actinomycetes</taxon>
        <taxon>Micrococcales</taxon>
        <taxon>Micrococcaceae</taxon>
        <taxon>Rothia</taxon>
    </lineage>
</organism>
<evidence type="ECO:0000256" key="6">
    <source>
        <dbReference type="ARBA" id="ARBA00023027"/>
    </source>
</evidence>
<dbReference type="SUPFAM" id="SSF55424">
    <property type="entry name" value="FAD/NAD-linked reductases, dimerisation (C-terminal) domain"/>
    <property type="match status" value="1"/>
</dbReference>
<gene>
    <name evidence="12" type="ORF">GCM10023352_20390</name>
</gene>
<dbReference type="PIRSF" id="PIRSF000350">
    <property type="entry name" value="Mercury_reductase_MerA"/>
    <property type="match status" value="1"/>
</dbReference>
<keyword evidence="7" id="KW-1015">Disulfide bond</keyword>
<dbReference type="Pfam" id="PF07992">
    <property type="entry name" value="Pyr_redox_2"/>
    <property type="match status" value="1"/>
</dbReference>
<keyword evidence="4 9" id="KW-0274">FAD</keyword>
<feature type="domain" description="Pyridine nucleotide-disulphide oxidoreductase dimerisation" evidence="10">
    <location>
        <begin position="348"/>
        <end position="461"/>
    </location>
</feature>
<dbReference type="PANTHER" id="PTHR22912:SF217">
    <property type="entry name" value="DIHYDROLIPOYL DEHYDROGENASE"/>
    <property type="match status" value="1"/>
</dbReference>
<keyword evidence="3 9" id="KW-0285">Flavoprotein</keyword>
<evidence type="ECO:0000259" key="10">
    <source>
        <dbReference type="Pfam" id="PF02852"/>
    </source>
</evidence>